<protein>
    <submittedName>
        <fullName evidence="3">Uncharacterized protein</fullName>
    </submittedName>
</protein>
<keyword evidence="4" id="KW-1185">Reference proteome</keyword>
<gene>
    <name evidence="3" type="ORF">HMPREF1541_07212</name>
</gene>
<proteinExistence type="predicted"/>
<dbReference type="GeneID" id="19974551"/>
<dbReference type="RefSeq" id="XP_008719759.1">
    <property type="nucleotide sequence ID" value="XM_008721537.1"/>
</dbReference>
<sequence length="690" mass="76507">MSYFPLNQPDGTKSNAWNGSEPAEFSNTIDGSTPNKALMQDTVYGGYTPSDNSDPVQGNPPAQKQRAWSSMFSRTNSGFSITTPKISSPAWQHKLNEKHRGRTPSDKDTIRYFDRSRQTRRVFIDCLCMWLVTAVICGGLAGTIAGFSSIDIITQKQKYAYNALVTALSILLGLAFAAQFKQYCEMMRWRFLASSYRTINDFEEVLGCDSWRSTFRLIFKGWRKGNFYPAKSQILALIWLCIFILFNVLTALIGLTYSIDVSDNWVWLEAGNVSVLDLSYISQMPQADPANYAVQWQEMAANLYGQLGQTFQLKESDPSFDDGYDDKIIFTSHDANFTEFWYRFIDASPTSDKLMATSNRTVSSTATCEEWRITAGGNAGFSPEDPNDPYAVYFNDSMGNAHYQQIMDVSAGLTTWMTNITGIGHCGPRCAKVLALQSGNNITEEEAAADDVPYVPTPRLWACNNTISQVTGYNESGFDDPDLLMLPDAQALLIGGAIGFSGINTENDDLQYQIINGDPENFFNMPGNFTAHGVAMSLMRFSMNTVAAMDRRGAPRLNTTGPTEPKQAQTINVKWWGAGAILAGVPFVQFLMLLGVVWFSGKAIILEPGYLSAAHLLYPIMQKVGPDGILMTADEMAEKLGPDVKIAYGVRPDANDPGHHEVDFVRDLDCVEESEGFGYIRGKMPEGRYD</sequence>
<feature type="compositionally biased region" description="Polar residues" evidence="1">
    <location>
        <begin position="9"/>
        <end position="18"/>
    </location>
</feature>
<dbReference type="HOGENOM" id="CLU_020820_0_0_1"/>
<feature type="transmembrane region" description="Helical" evidence="2">
    <location>
        <begin position="159"/>
        <end position="180"/>
    </location>
</feature>
<keyword evidence="2" id="KW-0812">Transmembrane</keyword>
<dbReference type="eggNOG" id="ENOG502S1M0">
    <property type="taxonomic scope" value="Eukaryota"/>
</dbReference>
<feature type="transmembrane region" description="Helical" evidence="2">
    <location>
        <begin position="234"/>
        <end position="257"/>
    </location>
</feature>
<evidence type="ECO:0000256" key="1">
    <source>
        <dbReference type="SAM" id="MobiDB-lite"/>
    </source>
</evidence>
<keyword evidence="2" id="KW-1133">Transmembrane helix</keyword>
<dbReference type="OrthoDB" id="3596604at2759"/>
<feature type="transmembrane region" description="Helical" evidence="2">
    <location>
        <begin position="575"/>
        <end position="599"/>
    </location>
</feature>
<dbReference type="EMBL" id="KB822723">
    <property type="protein sequence ID" value="ETN37590.1"/>
    <property type="molecule type" value="Genomic_DNA"/>
</dbReference>
<feature type="transmembrane region" description="Helical" evidence="2">
    <location>
        <begin position="122"/>
        <end position="147"/>
    </location>
</feature>
<dbReference type="AlphaFoldDB" id="W2RMN6"/>
<evidence type="ECO:0000256" key="2">
    <source>
        <dbReference type="SAM" id="Phobius"/>
    </source>
</evidence>
<organism evidence="3 4">
    <name type="scientific">Cyphellophora europaea (strain CBS 101466)</name>
    <name type="common">Phialophora europaea</name>
    <dbReference type="NCBI Taxonomy" id="1220924"/>
    <lineage>
        <taxon>Eukaryota</taxon>
        <taxon>Fungi</taxon>
        <taxon>Dikarya</taxon>
        <taxon>Ascomycota</taxon>
        <taxon>Pezizomycotina</taxon>
        <taxon>Eurotiomycetes</taxon>
        <taxon>Chaetothyriomycetidae</taxon>
        <taxon>Chaetothyriales</taxon>
        <taxon>Cyphellophoraceae</taxon>
        <taxon>Cyphellophora</taxon>
    </lineage>
</organism>
<keyword evidence="2" id="KW-0472">Membrane</keyword>
<feature type="compositionally biased region" description="Polar residues" evidence="1">
    <location>
        <begin position="25"/>
        <end position="35"/>
    </location>
</feature>
<reference evidence="3 4" key="1">
    <citation type="submission" date="2013-03" db="EMBL/GenBank/DDBJ databases">
        <title>The Genome Sequence of Phialophora europaea CBS 101466.</title>
        <authorList>
            <consortium name="The Broad Institute Genomics Platform"/>
            <person name="Cuomo C."/>
            <person name="de Hoog S."/>
            <person name="Gorbushina A."/>
            <person name="Walker B."/>
            <person name="Young S.K."/>
            <person name="Zeng Q."/>
            <person name="Gargeya S."/>
            <person name="Fitzgerald M."/>
            <person name="Haas B."/>
            <person name="Abouelleil A."/>
            <person name="Allen A.W."/>
            <person name="Alvarado L."/>
            <person name="Arachchi H.M."/>
            <person name="Berlin A.M."/>
            <person name="Chapman S.B."/>
            <person name="Gainer-Dewar J."/>
            <person name="Goldberg J."/>
            <person name="Griggs A."/>
            <person name="Gujja S."/>
            <person name="Hansen M."/>
            <person name="Howarth C."/>
            <person name="Imamovic A."/>
            <person name="Ireland A."/>
            <person name="Larimer J."/>
            <person name="McCowan C."/>
            <person name="Murphy C."/>
            <person name="Pearson M."/>
            <person name="Poon T.W."/>
            <person name="Priest M."/>
            <person name="Roberts A."/>
            <person name="Saif S."/>
            <person name="Shea T."/>
            <person name="Sisk P."/>
            <person name="Sykes S."/>
            <person name="Wortman J."/>
            <person name="Nusbaum C."/>
            <person name="Birren B."/>
        </authorList>
    </citation>
    <scope>NUCLEOTIDE SEQUENCE [LARGE SCALE GENOMIC DNA]</scope>
    <source>
        <strain evidence="3 4">CBS 101466</strain>
    </source>
</reference>
<dbReference type="Proteomes" id="UP000030752">
    <property type="component" value="Unassembled WGS sequence"/>
</dbReference>
<feature type="region of interest" description="Disordered" evidence="1">
    <location>
        <begin position="1"/>
        <end position="35"/>
    </location>
</feature>
<evidence type="ECO:0000313" key="3">
    <source>
        <dbReference type="EMBL" id="ETN37590.1"/>
    </source>
</evidence>
<name>W2RMN6_CYPE1</name>
<accession>W2RMN6</accession>
<dbReference type="InParanoid" id="W2RMN6"/>
<dbReference type="VEuPathDB" id="FungiDB:HMPREF1541_07212"/>
<evidence type="ECO:0000313" key="4">
    <source>
        <dbReference type="Proteomes" id="UP000030752"/>
    </source>
</evidence>